<feature type="transmembrane region" description="Helical" evidence="5">
    <location>
        <begin position="80"/>
        <end position="101"/>
    </location>
</feature>
<name>B4J863_DROGR</name>
<sequence>MPSDEPIDDDAKRVYQGERYPSIPLPPPPIRTGTNAPILSESTHVIIQVTPDIVMQNDSLEATIIIFNDQSLRKGFIRKVYLILLAQLVVTFGVIYIFMYHEPTNNFVQENPRVVNVAIVINIVVLFSMAYCETARRTFPINFVCLGLFTVTMSLLLGVVAGILDSVVMLEAVAITAALVVGLSIFAIQTKYGFNCCRAVLVSVVICLLVLSISASFVRESFNDIALSCLGAILACFLLIYDTQLIIGGNHKYQINPEDYIFAALTLYMGIVRIFVCILRPLARGRRHTHT</sequence>
<dbReference type="HOGENOM" id="CLU_058671_3_1_1"/>
<evidence type="ECO:0000256" key="5">
    <source>
        <dbReference type="RuleBase" id="RU004379"/>
    </source>
</evidence>
<dbReference type="InParanoid" id="B4J863"/>
<feature type="transmembrane region" description="Helical" evidence="5">
    <location>
        <begin position="113"/>
        <end position="132"/>
    </location>
</feature>
<feature type="transmembrane region" description="Helical" evidence="5">
    <location>
        <begin position="167"/>
        <end position="188"/>
    </location>
</feature>
<dbReference type="OMA" id="CCAYIVY"/>
<evidence type="ECO:0000313" key="6">
    <source>
        <dbReference type="EMBL" id="EDW01200.1"/>
    </source>
</evidence>
<dbReference type="FunCoup" id="B4J863">
    <property type="interactions" value="69"/>
</dbReference>
<feature type="transmembrane region" description="Helical" evidence="5">
    <location>
        <begin position="200"/>
        <end position="219"/>
    </location>
</feature>
<evidence type="ECO:0000256" key="4">
    <source>
        <dbReference type="ARBA" id="ARBA00023136"/>
    </source>
</evidence>
<evidence type="ECO:0000256" key="1">
    <source>
        <dbReference type="ARBA" id="ARBA00004141"/>
    </source>
</evidence>
<evidence type="ECO:0000313" key="7">
    <source>
        <dbReference type="Proteomes" id="UP000001070"/>
    </source>
</evidence>
<feature type="transmembrane region" description="Helical" evidence="5">
    <location>
        <begin position="139"/>
        <end position="161"/>
    </location>
</feature>
<evidence type="ECO:0000256" key="2">
    <source>
        <dbReference type="ARBA" id="ARBA00022692"/>
    </source>
</evidence>
<comment type="subcellular location">
    <subcellularLocation>
        <location evidence="1">Membrane</location>
        <topology evidence="1">Multi-pass membrane protein</topology>
    </subcellularLocation>
</comment>
<dbReference type="KEGG" id="dgr:6559608"/>
<organism evidence="7">
    <name type="scientific">Drosophila grimshawi</name>
    <name type="common">Hawaiian fruit fly</name>
    <name type="synonym">Idiomyia grimshawi</name>
    <dbReference type="NCBI Taxonomy" id="7222"/>
    <lineage>
        <taxon>Eukaryota</taxon>
        <taxon>Metazoa</taxon>
        <taxon>Ecdysozoa</taxon>
        <taxon>Arthropoda</taxon>
        <taxon>Hexapoda</taxon>
        <taxon>Insecta</taxon>
        <taxon>Pterygota</taxon>
        <taxon>Neoptera</taxon>
        <taxon>Endopterygota</taxon>
        <taxon>Diptera</taxon>
        <taxon>Brachycera</taxon>
        <taxon>Muscomorpha</taxon>
        <taxon>Ephydroidea</taxon>
        <taxon>Drosophilidae</taxon>
        <taxon>Drosophila</taxon>
        <taxon>Hawaiian Drosophila</taxon>
    </lineage>
</organism>
<feature type="transmembrane region" description="Helical" evidence="5">
    <location>
        <begin position="260"/>
        <end position="283"/>
    </location>
</feature>
<dbReference type="EMBL" id="CH916367">
    <property type="protein sequence ID" value="EDW01200.1"/>
    <property type="molecule type" value="Genomic_DNA"/>
</dbReference>
<dbReference type="Proteomes" id="UP000001070">
    <property type="component" value="Unassembled WGS sequence"/>
</dbReference>
<dbReference type="AlphaFoldDB" id="B4J863"/>
<reference evidence="6 7" key="1">
    <citation type="journal article" date="2007" name="Nature">
        <title>Evolution of genes and genomes on the Drosophila phylogeny.</title>
        <authorList>
            <consortium name="Drosophila 12 Genomes Consortium"/>
            <person name="Clark A.G."/>
            <person name="Eisen M.B."/>
            <person name="Smith D.R."/>
            <person name="Bergman C.M."/>
            <person name="Oliver B."/>
            <person name="Markow T.A."/>
            <person name="Kaufman T.C."/>
            <person name="Kellis M."/>
            <person name="Gelbart W."/>
            <person name="Iyer V.N."/>
            <person name="Pollard D.A."/>
            <person name="Sackton T.B."/>
            <person name="Larracuente A.M."/>
            <person name="Singh N.D."/>
            <person name="Abad J.P."/>
            <person name="Abt D.N."/>
            <person name="Adryan B."/>
            <person name="Aguade M."/>
            <person name="Akashi H."/>
            <person name="Anderson W.W."/>
            <person name="Aquadro C.F."/>
            <person name="Ardell D.H."/>
            <person name="Arguello R."/>
            <person name="Artieri C.G."/>
            <person name="Barbash D.A."/>
            <person name="Barker D."/>
            <person name="Barsanti P."/>
            <person name="Batterham P."/>
            <person name="Batzoglou S."/>
            <person name="Begun D."/>
            <person name="Bhutkar A."/>
            <person name="Blanco E."/>
            <person name="Bosak S.A."/>
            <person name="Bradley R.K."/>
            <person name="Brand A.D."/>
            <person name="Brent M.R."/>
            <person name="Brooks A.N."/>
            <person name="Brown R.H."/>
            <person name="Butlin R.K."/>
            <person name="Caggese C."/>
            <person name="Calvi B.R."/>
            <person name="Bernardo de Carvalho A."/>
            <person name="Caspi A."/>
            <person name="Castrezana S."/>
            <person name="Celniker S.E."/>
            <person name="Chang J.L."/>
            <person name="Chapple C."/>
            <person name="Chatterji S."/>
            <person name="Chinwalla A."/>
            <person name="Civetta A."/>
            <person name="Clifton S.W."/>
            <person name="Comeron J.M."/>
            <person name="Costello J.C."/>
            <person name="Coyne J.A."/>
            <person name="Daub J."/>
            <person name="David R.G."/>
            <person name="Delcher A.L."/>
            <person name="Delehaunty K."/>
            <person name="Do C.B."/>
            <person name="Ebling H."/>
            <person name="Edwards K."/>
            <person name="Eickbush T."/>
            <person name="Evans J.D."/>
            <person name="Filipski A."/>
            <person name="Findeiss S."/>
            <person name="Freyhult E."/>
            <person name="Fulton L."/>
            <person name="Fulton R."/>
            <person name="Garcia A.C."/>
            <person name="Gardiner A."/>
            <person name="Garfield D.A."/>
            <person name="Garvin B.E."/>
            <person name="Gibson G."/>
            <person name="Gilbert D."/>
            <person name="Gnerre S."/>
            <person name="Godfrey J."/>
            <person name="Good R."/>
            <person name="Gotea V."/>
            <person name="Gravely B."/>
            <person name="Greenberg A.J."/>
            <person name="Griffiths-Jones S."/>
            <person name="Gross S."/>
            <person name="Guigo R."/>
            <person name="Gustafson E.A."/>
            <person name="Haerty W."/>
            <person name="Hahn M.W."/>
            <person name="Halligan D.L."/>
            <person name="Halpern A.L."/>
            <person name="Halter G.M."/>
            <person name="Han M.V."/>
            <person name="Heger A."/>
            <person name="Hillier L."/>
            <person name="Hinrichs A.S."/>
            <person name="Holmes I."/>
            <person name="Hoskins R.A."/>
            <person name="Hubisz M.J."/>
            <person name="Hultmark D."/>
            <person name="Huntley M.A."/>
            <person name="Jaffe D.B."/>
            <person name="Jagadeeshan S."/>
            <person name="Jeck W.R."/>
            <person name="Johnson J."/>
            <person name="Jones C.D."/>
            <person name="Jordan W.C."/>
            <person name="Karpen G.H."/>
            <person name="Kataoka E."/>
            <person name="Keightley P.D."/>
            <person name="Kheradpour P."/>
            <person name="Kirkness E.F."/>
            <person name="Koerich L.B."/>
            <person name="Kristiansen K."/>
            <person name="Kudrna D."/>
            <person name="Kulathinal R.J."/>
            <person name="Kumar S."/>
            <person name="Kwok R."/>
            <person name="Lander E."/>
            <person name="Langley C.H."/>
            <person name="Lapoint R."/>
            <person name="Lazzaro B.P."/>
            <person name="Lee S.J."/>
            <person name="Levesque L."/>
            <person name="Li R."/>
            <person name="Lin C.F."/>
            <person name="Lin M.F."/>
            <person name="Lindblad-Toh K."/>
            <person name="Llopart A."/>
            <person name="Long M."/>
            <person name="Low L."/>
            <person name="Lozovsky E."/>
            <person name="Lu J."/>
            <person name="Luo M."/>
            <person name="Machado C.A."/>
            <person name="Makalowski W."/>
            <person name="Marzo M."/>
            <person name="Matsuda M."/>
            <person name="Matzkin L."/>
            <person name="McAllister B."/>
            <person name="McBride C.S."/>
            <person name="McKernan B."/>
            <person name="McKernan K."/>
            <person name="Mendez-Lago M."/>
            <person name="Minx P."/>
            <person name="Mollenhauer M.U."/>
            <person name="Montooth K."/>
            <person name="Mount S.M."/>
            <person name="Mu X."/>
            <person name="Myers E."/>
            <person name="Negre B."/>
            <person name="Newfeld S."/>
            <person name="Nielsen R."/>
            <person name="Noor M.A."/>
            <person name="O'Grady P."/>
            <person name="Pachter L."/>
            <person name="Papaceit M."/>
            <person name="Parisi M.J."/>
            <person name="Parisi M."/>
            <person name="Parts L."/>
            <person name="Pedersen J.S."/>
            <person name="Pesole G."/>
            <person name="Phillippy A.M."/>
            <person name="Ponting C.P."/>
            <person name="Pop M."/>
            <person name="Porcelli D."/>
            <person name="Powell J.R."/>
            <person name="Prohaska S."/>
            <person name="Pruitt K."/>
            <person name="Puig M."/>
            <person name="Quesneville H."/>
            <person name="Ram K.R."/>
            <person name="Rand D."/>
            <person name="Rasmussen M.D."/>
            <person name="Reed L.K."/>
            <person name="Reenan R."/>
            <person name="Reily A."/>
            <person name="Remington K.A."/>
            <person name="Rieger T.T."/>
            <person name="Ritchie M.G."/>
            <person name="Robin C."/>
            <person name="Rogers Y.H."/>
            <person name="Rohde C."/>
            <person name="Rozas J."/>
            <person name="Rubenfield M.J."/>
            <person name="Ruiz A."/>
            <person name="Russo S."/>
            <person name="Salzberg S.L."/>
            <person name="Sanchez-Gracia A."/>
            <person name="Saranga D.J."/>
            <person name="Sato H."/>
            <person name="Schaeffer S.W."/>
            <person name="Schatz M.C."/>
            <person name="Schlenke T."/>
            <person name="Schwartz R."/>
            <person name="Segarra C."/>
            <person name="Singh R.S."/>
            <person name="Sirot L."/>
            <person name="Sirota M."/>
            <person name="Sisneros N.B."/>
            <person name="Smith C.D."/>
            <person name="Smith T.F."/>
            <person name="Spieth J."/>
            <person name="Stage D.E."/>
            <person name="Stark A."/>
            <person name="Stephan W."/>
            <person name="Strausberg R.L."/>
            <person name="Strempel S."/>
            <person name="Sturgill D."/>
            <person name="Sutton G."/>
            <person name="Sutton G.G."/>
            <person name="Tao W."/>
            <person name="Teichmann S."/>
            <person name="Tobari Y.N."/>
            <person name="Tomimura Y."/>
            <person name="Tsolas J.M."/>
            <person name="Valente V.L."/>
            <person name="Venter E."/>
            <person name="Venter J.C."/>
            <person name="Vicario S."/>
            <person name="Vieira F.G."/>
            <person name="Vilella A.J."/>
            <person name="Villasante A."/>
            <person name="Walenz B."/>
            <person name="Wang J."/>
            <person name="Wasserman M."/>
            <person name="Watts T."/>
            <person name="Wilson D."/>
            <person name="Wilson R.K."/>
            <person name="Wing R.A."/>
            <person name="Wolfner M.F."/>
            <person name="Wong A."/>
            <person name="Wong G.K."/>
            <person name="Wu C.I."/>
            <person name="Wu G."/>
            <person name="Yamamoto D."/>
            <person name="Yang H.P."/>
            <person name="Yang S.P."/>
            <person name="Yorke J.A."/>
            <person name="Yoshida K."/>
            <person name="Zdobnov E."/>
            <person name="Zhang P."/>
            <person name="Zhang Y."/>
            <person name="Zimin A.V."/>
            <person name="Baldwin J."/>
            <person name="Abdouelleil A."/>
            <person name="Abdulkadir J."/>
            <person name="Abebe A."/>
            <person name="Abera B."/>
            <person name="Abreu J."/>
            <person name="Acer S.C."/>
            <person name="Aftuck L."/>
            <person name="Alexander A."/>
            <person name="An P."/>
            <person name="Anderson E."/>
            <person name="Anderson S."/>
            <person name="Arachi H."/>
            <person name="Azer M."/>
            <person name="Bachantsang P."/>
            <person name="Barry A."/>
            <person name="Bayul T."/>
            <person name="Berlin A."/>
            <person name="Bessette D."/>
            <person name="Bloom T."/>
            <person name="Blye J."/>
            <person name="Boguslavskiy L."/>
            <person name="Bonnet C."/>
            <person name="Boukhgalter B."/>
            <person name="Bourzgui I."/>
            <person name="Brown A."/>
            <person name="Cahill P."/>
            <person name="Channer S."/>
            <person name="Cheshatsang Y."/>
            <person name="Chuda L."/>
            <person name="Citroen M."/>
            <person name="Collymore A."/>
            <person name="Cooke P."/>
            <person name="Costello M."/>
            <person name="D'Aco K."/>
            <person name="Daza R."/>
            <person name="De Haan G."/>
            <person name="DeGray S."/>
            <person name="DeMaso C."/>
            <person name="Dhargay N."/>
            <person name="Dooley K."/>
            <person name="Dooley E."/>
            <person name="Doricent M."/>
            <person name="Dorje P."/>
            <person name="Dorjee K."/>
            <person name="Dupes A."/>
            <person name="Elong R."/>
            <person name="Falk J."/>
            <person name="Farina A."/>
            <person name="Faro S."/>
            <person name="Ferguson D."/>
            <person name="Fisher S."/>
            <person name="Foley C.D."/>
            <person name="Franke A."/>
            <person name="Friedrich D."/>
            <person name="Gadbois L."/>
            <person name="Gearin G."/>
            <person name="Gearin C.R."/>
            <person name="Giannoukos G."/>
            <person name="Goode T."/>
            <person name="Graham J."/>
            <person name="Grandbois E."/>
            <person name="Grewal S."/>
            <person name="Gyaltsen K."/>
            <person name="Hafez N."/>
            <person name="Hagos B."/>
            <person name="Hall J."/>
            <person name="Henson C."/>
            <person name="Hollinger A."/>
            <person name="Honan T."/>
            <person name="Huard M.D."/>
            <person name="Hughes L."/>
            <person name="Hurhula B."/>
            <person name="Husby M.E."/>
            <person name="Kamat A."/>
            <person name="Kanga B."/>
            <person name="Kashin S."/>
            <person name="Khazanovich D."/>
            <person name="Kisner P."/>
            <person name="Lance K."/>
            <person name="Lara M."/>
            <person name="Lee W."/>
            <person name="Lennon N."/>
            <person name="Letendre F."/>
            <person name="LeVine R."/>
            <person name="Lipovsky A."/>
            <person name="Liu X."/>
            <person name="Liu J."/>
            <person name="Liu S."/>
            <person name="Lokyitsang T."/>
            <person name="Lokyitsang Y."/>
            <person name="Lubonja R."/>
            <person name="Lui A."/>
            <person name="MacDonald P."/>
            <person name="Magnisalis V."/>
            <person name="Maru K."/>
            <person name="Matthews C."/>
            <person name="McCusker W."/>
            <person name="McDonough S."/>
            <person name="Mehta T."/>
            <person name="Meldrim J."/>
            <person name="Meneus L."/>
            <person name="Mihai O."/>
            <person name="Mihalev A."/>
            <person name="Mihova T."/>
            <person name="Mittelman R."/>
            <person name="Mlenga V."/>
            <person name="Montmayeur A."/>
            <person name="Mulrain L."/>
            <person name="Navidi A."/>
            <person name="Naylor J."/>
            <person name="Negash T."/>
            <person name="Nguyen T."/>
            <person name="Nguyen N."/>
            <person name="Nicol R."/>
            <person name="Norbu C."/>
            <person name="Norbu N."/>
            <person name="Novod N."/>
            <person name="O'Neill B."/>
            <person name="Osman S."/>
            <person name="Markiewicz E."/>
            <person name="Oyono O.L."/>
            <person name="Patti C."/>
            <person name="Phunkhang P."/>
            <person name="Pierre F."/>
            <person name="Priest M."/>
            <person name="Raghuraman S."/>
            <person name="Rege F."/>
            <person name="Reyes R."/>
            <person name="Rise C."/>
            <person name="Rogov P."/>
            <person name="Ross K."/>
            <person name="Ryan E."/>
            <person name="Settipalli S."/>
            <person name="Shea T."/>
            <person name="Sherpa N."/>
            <person name="Shi L."/>
            <person name="Shih D."/>
            <person name="Sparrow T."/>
            <person name="Spaulding J."/>
            <person name="Stalker J."/>
            <person name="Stange-Thomann N."/>
            <person name="Stavropoulos S."/>
            <person name="Stone C."/>
            <person name="Strader C."/>
            <person name="Tesfaye S."/>
            <person name="Thomson T."/>
            <person name="Thoulutsang Y."/>
            <person name="Thoulutsang D."/>
            <person name="Topham K."/>
            <person name="Topping I."/>
            <person name="Tsamla T."/>
            <person name="Vassiliev H."/>
            <person name="Vo A."/>
            <person name="Wangchuk T."/>
            <person name="Wangdi T."/>
            <person name="Weiand M."/>
            <person name="Wilkinson J."/>
            <person name="Wilson A."/>
            <person name="Yadav S."/>
            <person name="Young G."/>
            <person name="Yu Q."/>
            <person name="Zembek L."/>
            <person name="Zhong D."/>
            <person name="Zimmer A."/>
            <person name="Zwirko Z."/>
            <person name="Jaffe D.B."/>
            <person name="Alvarez P."/>
            <person name="Brockman W."/>
            <person name="Butler J."/>
            <person name="Chin C."/>
            <person name="Gnerre S."/>
            <person name="Grabherr M."/>
            <person name="Kleber M."/>
            <person name="Mauceli E."/>
            <person name="MacCallum I."/>
        </authorList>
    </citation>
    <scope>NUCLEOTIDE SEQUENCE [LARGE SCALE GENOMIC DNA]</scope>
    <source>
        <strain evidence="7">Tucson 15287-2541.00</strain>
    </source>
</reference>
<feature type="transmembrane region" description="Helical" evidence="5">
    <location>
        <begin position="225"/>
        <end position="248"/>
    </location>
</feature>
<dbReference type="PhylomeDB" id="B4J863"/>
<dbReference type="CDD" id="cd10428">
    <property type="entry name" value="LFG_like"/>
    <property type="match status" value="1"/>
</dbReference>
<gene>
    <name evidence="6" type="primary">Dgri\GH21301</name>
    <name evidence="6" type="ORF">Dgri_GH21301</name>
</gene>
<dbReference type="PANTHER" id="PTHR23291">
    <property type="entry name" value="BAX INHIBITOR-RELATED"/>
    <property type="match status" value="1"/>
</dbReference>
<accession>B4J863</accession>
<dbReference type="GO" id="GO:0016020">
    <property type="term" value="C:membrane"/>
    <property type="evidence" value="ECO:0007669"/>
    <property type="project" value="UniProtKB-SubCell"/>
</dbReference>
<dbReference type="OrthoDB" id="7933078at2759"/>
<keyword evidence="7" id="KW-1185">Reference proteome</keyword>
<comment type="similarity">
    <text evidence="5">Belongs to the BI1 family.</text>
</comment>
<dbReference type="InterPro" id="IPR006214">
    <property type="entry name" value="Bax_inhibitor_1-related"/>
</dbReference>
<dbReference type="PANTHER" id="PTHR23291:SF47">
    <property type="entry name" value="TRANSMEMBRANE BAX INHIBITOR MOTIF CONTAINING 7"/>
    <property type="match status" value="1"/>
</dbReference>
<dbReference type="Pfam" id="PF01027">
    <property type="entry name" value="Bax1-I"/>
    <property type="match status" value="1"/>
</dbReference>
<evidence type="ECO:0000256" key="3">
    <source>
        <dbReference type="ARBA" id="ARBA00022989"/>
    </source>
</evidence>
<dbReference type="eggNOG" id="KOG2322">
    <property type="taxonomic scope" value="Eukaryota"/>
</dbReference>
<proteinExistence type="inferred from homology"/>
<keyword evidence="4 5" id="KW-0472">Membrane</keyword>
<keyword evidence="3 5" id="KW-1133">Transmembrane helix</keyword>
<protein>
    <submittedName>
        <fullName evidence="6">GH21301</fullName>
    </submittedName>
</protein>
<keyword evidence="2 5" id="KW-0812">Transmembrane</keyword>